<feature type="domain" description="Nuclear receptor" evidence="13">
    <location>
        <begin position="188"/>
        <end position="263"/>
    </location>
</feature>
<dbReference type="Pfam" id="PF00104">
    <property type="entry name" value="Hormone_recep"/>
    <property type="match status" value="1"/>
</dbReference>
<reference evidence="15" key="3">
    <citation type="submission" date="2025-09" db="UniProtKB">
        <authorList>
            <consortium name="Ensembl"/>
        </authorList>
    </citation>
    <scope>IDENTIFICATION</scope>
</reference>
<dbReference type="InterPro" id="IPR013088">
    <property type="entry name" value="Znf_NHR/GATA"/>
</dbReference>
<dbReference type="PRINTS" id="PR00047">
    <property type="entry name" value="STROIDFINGER"/>
</dbReference>
<dbReference type="PROSITE" id="PS51030">
    <property type="entry name" value="NUCLEAR_REC_DBD_2"/>
    <property type="match status" value="1"/>
</dbReference>
<evidence type="ECO:0000313" key="16">
    <source>
        <dbReference type="Proteomes" id="UP000314982"/>
    </source>
</evidence>
<keyword evidence="4 11" id="KW-0863">Zinc-finger</keyword>
<dbReference type="InterPro" id="IPR003079">
    <property type="entry name" value="ROR_rcpt"/>
</dbReference>
<evidence type="ECO:0000256" key="10">
    <source>
        <dbReference type="ARBA" id="ARBA00023242"/>
    </source>
</evidence>
<dbReference type="SUPFAM" id="SSF48508">
    <property type="entry name" value="Nuclear receptor ligand-binding domain"/>
    <property type="match status" value="1"/>
</dbReference>
<evidence type="ECO:0000259" key="14">
    <source>
        <dbReference type="PROSITE" id="PS51843"/>
    </source>
</evidence>
<dbReference type="Pfam" id="PF03061">
    <property type="entry name" value="4HBT"/>
    <property type="match status" value="1"/>
</dbReference>
<dbReference type="CDD" id="cd06968">
    <property type="entry name" value="NR_DBD_ROR"/>
    <property type="match status" value="1"/>
</dbReference>
<evidence type="ECO:0000256" key="4">
    <source>
        <dbReference type="ARBA" id="ARBA00022771"/>
    </source>
</evidence>
<keyword evidence="10 11" id="KW-0539">Nucleus</keyword>
<evidence type="ECO:0000256" key="2">
    <source>
        <dbReference type="ARBA" id="ARBA00022473"/>
    </source>
</evidence>
<dbReference type="InterPro" id="IPR001723">
    <property type="entry name" value="Nuclear_hrmn_rcpt"/>
</dbReference>
<dbReference type="SUPFAM" id="SSF54637">
    <property type="entry name" value="Thioesterase/thiol ester dehydrase-isomerase"/>
    <property type="match status" value="1"/>
</dbReference>
<name>A0A4W5LBC3_9TELE</name>
<organism evidence="15 16">
    <name type="scientific">Hucho hucho</name>
    <name type="common">huchen</name>
    <dbReference type="NCBI Taxonomy" id="62062"/>
    <lineage>
        <taxon>Eukaryota</taxon>
        <taxon>Metazoa</taxon>
        <taxon>Chordata</taxon>
        <taxon>Craniata</taxon>
        <taxon>Vertebrata</taxon>
        <taxon>Euteleostomi</taxon>
        <taxon>Actinopterygii</taxon>
        <taxon>Neopterygii</taxon>
        <taxon>Teleostei</taxon>
        <taxon>Protacanthopterygii</taxon>
        <taxon>Salmoniformes</taxon>
        <taxon>Salmonidae</taxon>
        <taxon>Salmoninae</taxon>
        <taxon>Hucho</taxon>
    </lineage>
</organism>
<keyword evidence="16" id="KW-1185">Reference proteome</keyword>
<dbReference type="GO" id="GO:0004879">
    <property type="term" value="F:nuclear receptor activity"/>
    <property type="evidence" value="ECO:0007669"/>
    <property type="project" value="InterPro"/>
</dbReference>
<dbReference type="PROSITE" id="PS51843">
    <property type="entry name" value="NR_LBD"/>
    <property type="match status" value="1"/>
</dbReference>
<dbReference type="InterPro" id="IPR035500">
    <property type="entry name" value="NHR-like_dom_sf"/>
</dbReference>
<dbReference type="PANTHER" id="PTHR45805:SF11">
    <property type="entry name" value="NUCLEAR RECEPTOR ROR-ALPHA"/>
    <property type="match status" value="1"/>
</dbReference>
<evidence type="ECO:0000256" key="8">
    <source>
        <dbReference type="ARBA" id="ARBA00023163"/>
    </source>
</evidence>
<dbReference type="GO" id="GO:0000978">
    <property type="term" value="F:RNA polymerase II cis-regulatory region sequence-specific DNA binding"/>
    <property type="evidence" value="ECO:0007669"/>
    <property type="project" value="TreeGrafter"/>
</dbReference>
<evidence type="ECO:0000256" key="3">
    <source>
        <dbReference type="ARBA" id="ARBA00022723"/>
    </source>
</evidence>
<reference evidence="15" key="2">
    <citation type="submission" date="2025-08" db="UniProtKB">
        <authorList>
            <consortium name="Ensembl"/>
        </authorList>
    </citation>
    <scope>IDENTIFICATION</scope>
</reference>
<dbReference type="PRINTS" id="PR01293">
    <property type="entry name" value="RORNUCRECPTR"/>
</dbReference>
<dbReference type="Pfam" id="PF00105">
    <property type="entry name" value="zf-C4"/>
    <property type="match status" value="1"/>
</dbReference>
<comment type="subcellular location">
    <subcellularLocation>
        <location evidence="1 11">Nucleus</location>
    </subcellularLocation>
</comment>
<evidence type="ECO:0000256" key="7">
    <source>
        <dbReference type="ARBA" id="ARBA00023125"/>
    </source>
</evidence>
<evidence type="ECO:0000256" key="12">
    <source>
        <dbReference type="SAM" id="MobiDB-lite"/>
    </source>
</evidence>
<dbReference type="InterPro" id="IPR001628">
    <property type="entry name" value="Znf_hrmn_rcpt"/>
</dbReference>
<dbReference type="Ensembl" id="ENSHHUT00000023999.1">
    <property type="protein sequence ID" value="ENSHHUP00000023127.1"/>
    <property type="gene ID" value="ENSHHUG00000014489.1"/>
</dbReference>
<dbReference type="Gene3D" id="1.10.565.10">
    <property type="entry name" value="Retinoid X Receptor"/>
    <property type="match status" value="1"/>
</dbReference>
<dbReference type="Gene3D" id="3.10.129.10">
    <property type="entry name" value="Hotdog Thioesterase"/>
    <property type="match status" value="1"/>
</dbReference>
<dbReference type="FunFam" id="3.30.50.10:FF:000003">
    <property type="entry name" value="Nuclear orphan receptor ROR-beta"/>
    <property type="match status" value="1"/>
</dbReference>
<keyword evidence="7 11" id="KW-0238">DNA-binding</keyword>
<proteinExistence type="inferred from homology"/>
<keyword evidence="5 11" id="KW-0862">Zinc</keyword>
<feature type="domain" description="NR LBD" evidence="14">
    <location>
        <begin position="405"/>
        <end position="645"/>
    </location>
</feature>
<dbReference type="PANTHER" id="PTHR45805">
    <property type="entry name" value="NUCLEAR HORMONE RECEPTOR HR3-RELATED"/>
    <property type="match status" value="1"/>
</dbReference>
<dbReference type="InterPro" id="IPR000536">
    <property type="entry name" value="Nucl_hrmn_rcpt_lig-bd"/>
</dbReference>
<dbReference type="Gene3D" id="3.30.50.10">
    <property type="entry name" value="Erythroid Transcription Factor GATA-1, subunit A"/>
    <property type="match status" value="1"/>
</dbReference>
<dbReference type="Proteomes" id="UP000314982">
    <property type="component" value="Unassembled WGS sequence"/>
</dbReference>
<dbReference type="GeneTree" id="ENSGT00940000167484"/>
<protein>
    <recommendedName>
        <fullName evidence="17">RAR-related orphan receptor C</fullName>
    </recommendedName>
</protein>
<dbReference type="InterPro" id="IPR029069">
    <property type="entry name" value="HotDog_dom_sf"/>
</dbReference>
<dbReference type="PROSITE" id="PS00031">
    <property type="entry name" value="NUCLEAR_REC_DBD_1"/>
    <property type="match status" value="1"/>
</dbReference>
<evidence type="ECO:0000256" key="11">
    <source>
        <dbReference type="RuleBase" id="RU004334"/>
    </source>
</evidence>
<dbReference type="SMART" id="SM00430">
    <property type="entry name" value="HOLI"/>
    <property type="match status" value="1"/>
</dbReference>
<evidence type="ECO:0000256" key="9">
    <source>
        <dbReference type="ARBA" id="ARBA00023170"/>
    </source>
</evidence>
<dbReference type="CDD" id="cd06939">
    <property type="entry name" value="NR_LBD_ROR_like"/>
    <property type="match status" value="1"/>
</dbReference>
<keyword evidence="6 11" id="KW-0805">Transcription regulation</keyword>
<comment type="similarity">
    <text evidence="11">Belongs to the nuclear hormone receptor family.</text>
</comment>
<keyword evidence="3 11" id="KW-0479">Metal-binding</keyword>
<evidence type="ECO:0000259" key="13">
    <source>
        <dbReference type="PROSITE" id="PS51030"/>
    </source>
</evidence>
<dbReference type="PRINTS" id="PR00398">
    <property type="entry name" value="STRDHORMONER"/>
</dbReference>
<reference evidence="16" key="1">
    <citation type="submission" date="2018-06" db="EMBL/GenBank/DDBJ databases">
        <title>Genome assembly of Danube salmon.</title>
        <authorList>
            <person name="Macqueen D.J."/>
            <person name="Gundappa M.K."/>
        </authorList>
    </citation>
    <scope>NUCLEOTIDE SEQUENCE [LARGE SCALE GENOMIC DNA]</scope>
</reference>
<dbReference type="STRING" id="62062.ENSHHUP00000023127"/>
<dbReference type="InterPro" id="IPR006683">
    <property type="entry name" value="Thioestr_dom"/>
</dbReference>
<evidence type="ECO:0008006" key="17">
    <source>
        <dbReference type="Google" id="ProtNLM"/>
    </source>
</evidence>
<evidence type="ECO:0000256" key="6">
    <source>
        <dbReference type="ARBA" id="ARBA00023015"/>
    </source>
</evidence>
<dbReference type="GO" id="GO:0005634">
    <property type="term" value="C:nucleus"/>
    <property type="evidence" value="ECO:0007669"/>
    <property type="project" value="UniProtKB-SubCell"/>
</dbReference>
<evidence type="ECO:0000256" key="1">
    <source>
        <dbReference type="ARBA" id="ARBA00004123"/>
    </source>
</evidence>
<dbReference type="GO" id="GO:0008270">
    <property type="term" value="F:zinc ion binding"/>
    <property type="evidence" value="ECO:0007669"/>
    <property type="project" value="UniProtKB-KW"/>
</dbReference>
<keyword evidence="9 11" id="KW-0675">Receptor</keyword>
<dbReference type="CDD" id="cd03443">
    <property type="entry name" value="PaaI_thioesterase"/>
    <property type="match status" value="1"/>
</dbReference>
<dbReference type="SMART" id="SM00399">
    <property type="entry name" value="ZnF_C4"/>
    <property type="match status" value="1"/>
</dbReference>
<dbReference type="SUPFAM" id="SSF57716">
    <property type="entry name" value="Glucocorticoid receptor-like (DNA-binding domain)"/>
    <property type="match status" value="1"/>
</dbReference>
<sequence>MRHLYEHYNSQCEVETEEGEKKWGVWRRLPSYNRSLKYATGGVYLSKIIQSKARLFTRNIREQGAAFEYVMFVNKQEQKCVCVFQAGHLLEGPPGHVHGGAIATMIDTVTGTHATYLSGPVMTANLNINYRSPIPLGSTVLLTCSLDKKEGRKTFVSCQVTNTDGSKLHTEATGDTASKKTHLTQIEVIPCKICGDKSSGVHYGVITCEGCKGFFRRSQLPSVSYSCSRQSNCPINRASRNRCQSCRLQKCVTQGMSRDAVKFGRMSKRQRESLSAEVERHRQQQQQHLQAEAQPALPYPSKACRARTPHLLQAPASAYSFPSFPGEPELPPCPTDVLPYLVCSPGESQALGLAYQGSCVSPGSGHSDERGFDSRQPSPDQTIGMGIRSYDPEYPYCPYPPSLLHIEELCDSIVRSHRDTSQFRLEELQALRWKLFSREEIHAYQSKSVDEMWQHCAVRLTEAVQYVVEFAKRIPGFRGLGQNDQITLLKTGSMEVVLVRMSRCFNTENSTVFFDGKFGSTELFKSLGCGDLMVAVFDFAHSMCALRLTEQQMALFCSLVLINPDRPCLEDRGRVHRMRRDLEVCLSHMLHRDNQESLQHKLYQKVSVLQSLCSLHVEKLHWFSQRYPLTVHSVFPPLYKELFTSDLPSVDSL</sequence>
<keyword evidence="2" id="KW-0217">Developmental protein</keyword>
<keyword evidence="8 11" id="KW-0804">Transcription</keyword>
<evidence type="ECO:0000256" key="5">
    <source>
        <dbReference type="ARBA" id="ARBA00022833"/>
    </source>
</evidence>
<evidence type="ECO:0000313" key="15">
    <source>
        <dbReference type="Ensembl" id="ENSHHUP00000023127.1"/>
    </source>
</evidence>
<dbReference type="AlphaFoldDB" id="A0A4W5LBC3"/>
<dbReference type="InterPro" id="IPR044101">
    <property type="entry name" value="NR_DBD_ROR"/>
</dbReference>
<feature type="region of interest" description="Disordered" evidence="12">
    <location>
        <begin position="362"/>
        <end position="383"/>
    </location>
</feature>
<accession>A0A4W5LBC3</accession>